<evidence type="ECO:0000259" key="10">
    <source>
        <dbReference type="Pfam" id="PF00905"/>
    </source>
</evidence>
<dbReference type="RefSeq" id="WP_077753142.1">
    <property type="nucleotide sequence ID" value="NZ_CP014782.1"/>
</dbReference>
<protein>
    <recommendedName>
        <fullName evidence="3 8">Beta-lactamase</fullName>
        <ecNumber evidence="3 8">3.5.2.6</ecNumber>
    </recommendedName>
</protein>
<keyword evidence="5 8" id="KW-0378">Hydrolase</keyword>
<evidence type="ECO:0000256" key="7">
    <source>
        <dbReference type="PIRSR" id="PIRSR602137-50"/>
    </source>
</evidence>
<dbReference type="OrthoDB" id="9762883at2"/>
<keyword evidence="4 9" id="KW-0732">Signal</keyword>
<dbReference type="KEGG" id="spsw:Sps_02895"/>
<feature type="active site" description="Acyl-ester intermediate" evidence="7">
    <location>
        <position position="88"/>
    </location>
</feature>
<sequence length="282" mass="31842">MRFNIGLLALLAVLCHPAAAKQAVEAHSSETKGAEAENAKDYSLEVTSSWLAKFAQEKVIGVMVLLDEQGRLMTNDGKRAVKRFIPASTFKVPNSLLLLEAGIVKDEYSQFPWDGKERNILAWNRDHNFSTAMKYSVVPIYQALAREMGQSEMAKGVAQLNYGNNDISGGVDSFWLNGDLAISAKEQVEFLQRLYHNRLPVSDRSQRIVKKMMLLEANSEWVLRGKTGYAVQKGQKLGWFVGWLEREERVYFFALNMDIESNSQLPLRKDLVKQILVLEGLI</sequence>
<dbReference type="PANTHER" id="PTHR30627">
    <property type="entry name" value="PEPTIDOGLYCAN D,D-TRANSPEPTIDASE"/>
    <property type="match status" value="1"/>
</dbReference>
<organism evidence="11 12">
    <name type="scientific">Shewanella psychrophila</name>
    <dbReference type="NCBI Taxonomy" id="225848"/>
    <lineage>
        <taxon>Bacteria</taxon>
        <taxon>Pseudomonadati</taxon>
        <taxon>Pseudomonadota</taxon>
        <taxon>Gammaproteobacteria</taxon>
        <taxon>Alteromonadales</taxon>
        <taxon>Shewanellaceae</taxon>
        <taxon>Shewanella</taxon>
    </lineage>
</organism>
<evidence type="ECO:0000313" key="12">
    <source>
        <dbReference type="Proteomes" id="UP000189545"/>
    </source>
</evidence>
<evidence type="ECO:0000256" key="8">
    <source>
        <dbReference type="RuleBase" id="RU361140"/>
    </source>
</evidence>
<dbReference type="GO" id="GO:0046677">
    <property type="term" value="P:response to antibiotic"/>
    <property type="evidence" value="ECO:0007669"/>
    <property type="project" value="UniProtKB-UniRule"/>
</dbReference>
<dbReference type="InterPro" id="IPR012338">
    <property type="entry name" value="Beta-lactam/transpept-like"/>
</dbReference>
<comment type="similarity">
    <text evidence="2 8">Belongs to the class-D beta-lactamase family.</text>
</comment>
<dbReference type="InterPro" id="IPR002137">
    <property type="entry name" value="Beta-lactam_class-D_AS"/>
</dbReference>
<proteinExistence type="inferred from homology"/>
<feature type="chain" id="PRO_5013204365" description="Beta-lactamase" evidence="9">
    <location>
        <begin position="21"/>
        <end position="282"/>
    </location>
</feature>
<accession>A0A1S6HRA2</accession>
<dbReference type="EC" id="3.5.2.6" evidence="3 8"/>
<dbReference type="PANTHER" id="PTHR30627:SF6">
    <property type="entry name" value="BETA-LACTAMASE YBXI-RELATED"/>
    <property type="match status" value="1"/>
</dbReference>
<name>A0A1S6HRA2_9GAMM</name>
<dbReference type="InterPro" id="IPR050515">
    <property type="entry name" value="Beta-lactam/transpept"/>
</dbReference>
<evidence type="ECO:0000256" key="5">
    <source>
        <dbReference type="ARBA" id="ARBA00022801"/>
    </source>
</evidence>
<dbReference type="Pfam" id="PF00905">
    <property type="entry name" value="Transpeptidase"/>
    <property type="match status" value="1"/>
</dbReference>
<keyword evidence="6 8" id="KW-0046">Antibiotic resistance</keyword>
<evidence type="ECO:0000256" key="2">
    <source>
        <dbReference type="ARBA" id="ARBA00007898"/>
    </source>
</evidence>
<dbReference type="EMBL" id="CP014782">
    <property type="protein sequence ID" value="AQS38043.1"/>
    <property type="molecule type" value="Genomic_DNA"/>
</dbReference>
<comment type="catalytic activity">
    <reaction evidence="1 8">
        <text>a beta-lactam + H2O = a substituted beta-amino acid</text>
        <dbReference type="Rhea" id="RHEA:20401"/>
        <dbReference type="ChEBI" id="CHEBI:15377"/>
        <dbReference type="ChEBI" id="CHEBI:35627"/>
        <dbReference type="ChEBI" id="CHEBI:140347"/>
        <dbReference type="EC" id="3.5.2.6"/>
    </reaction>
</comment>
<evidence type="ECO:0000313" key="11">
    <source>
        <dbReference type="EMBL" id="AQS38043.1"/>
    </source>
</evidence>
<dbReference type="SUPFAM" id="SSF56601">
    <property type="entry name" value="beta-lactamase/transpeptidase-like"/>
    <property type="match status" value="1"/>
</dbReference>
<feature type="domain" description="Penicillin-binding protein transpeptidase" evidence="10">
    <location>
        <begin position="80"/>
        <end position="276"/>
    </location>
</feature>
<dbReference type="GO" id="GO:0008658">
    <property type="term" value="F:penicillin binding"/>
    <property type="evidence" value="ECO:0007669"/>
    <property type="project" value="InterPro"/>
</dbReference>
<dbReference type="PROSITE" id="PS00337">
    <property type="entry name" value="BETA_LACTAMASE_D"/>
    <property type="match status" value="1"/>
</dbReference>
<dbReference type="STRING" id="225848.Sps_02895"/>
<evidence type="ECO:0000256" key="3">
    <source>
        <dbReference type="ARBA" id="ARBA00012865"/>
    </source>
</evidence>
<dbReference type="Gene3D" id="3.40.710.10">
    <property type="entry name" value="DD-peptidase/beta-lactamase superfamily"/>
    <property type="match status" value="1"/>
</dbReference>
<evidence type="ECO:0000256" key="1">
    <source>
        <dbReference type="ARBA" id="ARBA00001526"/>
    </source>
</evidence>
<reference evidence="11 12" key="1">
    <citation type="submission" date="2016-03" db="EMBL/GenBank/DDBJ databases">
        <title>Complete genome sequence of Shewanella psychrophila WP2, a deep sea bacterium isolated from west Pacific sediment.</title>
        <authorList>
            <person name="Xu G."/>
            <person name="Jian H."/>
        </authorList>
    </citation>
    <scope>NUCLEOTIDE SEQUENCE [LARGE SCALE GENOMIC DNA]</scope>
    <source>
        <strain evidence="11 12">WP2</strain>
    </source>
</reference>
<feature type="signal peptide" evidence="9">
    <location>
        <begin position="1"/>
        <end position="20"/>
    </location>
</feature>
<feature type="modified residue" description="N6-carboxylysine" evidence="7">
    <location>
        <position position="91"/>
    </location>
</feature>
<dbReference type="InterPro" id="IPR001460">
    <property type="entry name" value="PCN-bd_Tpept"/>
</dbReference>
<keyword evidence="12" id="KW-1185">Reference proteome</keyword>
<evidence type="ECO:0000256" key="4">
    <source>
        <dbReference type="ARBA" id="ARBA00022729"/>
    </source>
</evidence>
<dbReference type="AlphaFoldDB" id="A0A1S6HRA2"/>
<dbReference type="Proteomes" id="UP000189545">
    <property type="component" value="Chromosome"/>
</dbReference>
<evidence type="ECO:0000256" key="6">
    <source>
        <dbReference type="ARBA" id="ARBA00023251"/>
    </source>
</evidence>
<dbReference type="GO" id="GO:0008800">
    <property type="term" value="F:beta-lactamase activity"/>
    <property type="evidence" value="ECO:0007669"/>
    <property type="project" value="UniProtKB-UniRule"/>
</dbReference>
<dbReference type="NCBIfam" id="NF012161">
    <property type="entry name" value="bla_class_D_main"/>
    <property type="match status" value="1"/>
</dbReference>
<dbReference type="GO" id="GO:0017001">
    <property type="term" value="P:antibiotic catabolic process"/>
    <property type="evidence" value="ECO:0007669"/>
    <property type="project" value="InterPro"/>
</dbReference>
<evidence type="ECO:0000256" key="9">
    <source>
        <dbReference type="SAM" id="SignalP"/>
    </source>
</evidence>
<gene>
    <name evidence="11" type="ORF">Sps_02895</name>
</gene>
<dbReference type="GO" id="GO:0005886">
    <property type="term" value="C:plasma membrane"/>
    <property type="evidence" value="ECO:0007669"/>
    <property type="project" value="TreeGrafter"/>
</dbReference>
<dbReference type="GO" id="GO:0071555">
    <property type="term" value="P:cell wall organization"/>
    <property type="evidence" value="ECO:0007669"/>
    <property type="project" value="TreeGrafter"/>
</dbReference>